<dbReference type="OrthoDB" id="1265041at2"/>
<sequence length="96" mass="10534">MKKILMTATFLTFGTVLITAQTTKKLETKSSTKTTVLKSTKSTQKSNTPKMVDTANIEQRQKEADEKVAQPAIPRRDGVTDETTKPQAQPAPGQLE</sequence>
<dbReference type="RefSeq" id="WP_074235738.1">
    <property type="nucleotide sequence ID" value="NZ_FSRK01000002.1"/>
</dbReference>
<evidence type="ECO:0000313" key="3">
    <source>
        <dbReference type="Proteomes" id="UP000185207"/>
    </source>
</evidence>
<dbReference type="EMBL" id="FSRK01000002">
    <property type="protein sequence ID" value="SIO29881.1"/>
    <property type="molecule type" value="Genomic_DNA"/>
</dbReference>
<keyword evidence="3" id="KW-1185">Reference proteome</keyword>
<dbReference type="Proteomes" id="UP000185207">
    <property type="component" value="Unassembled WGS sequence"/>
</dbReference>
<dbReference type="AlphaFoldDB" id="A0A1N6ID35"/>
<feature type="region of interest" description="Disordered" evidence="1">
    <location>
        <begin position="27"/>
        <end position="96"/>
    </location>
</feature>
<proteinExistence type="predicted"/>
<accession>A0A1N6ID35</accession>
<evidence type="ECO:0000313" key="2">
    <source>
        <dbReference type="EMBL" id="SIO29881.1"/>
    </source>
</evidence>
<gene>
    <name evidence="2" type="ORF">SAMN05444409_2544</name>
</gene>
<evidence type="ECO:0000256" key="1">
    <source>
        <dbReference type="SAM" id="MobiDB-lite"/>
    </source>
</evidence>
<organism evidence="2 3">
    <name type="scientific">Epilithonimonas zeae</name>
    <dbReference type="NCBI Taxonomy" id="1416779"/>
    <lineage>
        <taxon>Bacteria</taxon>
        <taxon>Pseudomonadati</taxon>
        <taxon>Bacteroidota</taxon>
        <taxon>Flavobacteriia</taxon>
        <taxon>Flavobacteriales</taxon>
        <taxon>Weeksellaceae</taxon>
        <taxon>Chryseobacterium group</taxon>
        <taxon>Epilithonimonas</taxon>
    </lineage>
</organism>
<protein>
    <submittedName>
        <fullName evidence="2">Uncharacterized protein</fullName>
    </submittedName>
</protein>
<feature type="compositionally biased region" description="Basic and acidic residues" evidence="1">
    <location>
        <begin position="59"/>
        <end position="84"/>
    </location>
</feature>
<reference evidence="3" key="1">
    <citation type="submission" date="2016-11" db="EMBL/GenBank/DDBJ databases">
        <authorList>
            <person name="Varghese N."/>
            <person name="Submissions S."/>
        </authorList>
    </citation>
    <scope>NUCLEOTIDE SEQUENCE [LARGE SCALE GENOMIC DNA]</scope>
    <source>
        <strain evidence="3">DSM 27623</strain>
    </source>
</reference>
<feature type="compositionally biased region" description="Low complexity" evidence="1">
    <location>
        <begin position="31"/>
        <end position="46"/>
    </location>
</feature>
<name>A0A1N6ID35_9FLAO</name>